<name>A0A6T9UAK4_ALECA</name>
<dbReference type="EMBL" id="HBGE01095843">
    <property type="protein sequence ID" value="CAD9180243.1"/>
    <property type="molecule type" value="Transcribed_RNA"/>
</dbReference>
<evidence type="ECO:0000313" key="1">
    <source>
        <dbReference type="EMBL" id="CAD9180243.1"/>
    </source>
</evidence>
<reference evidence="2" key="1">
    <citation type="submission" date="2021-01" db="EMBL/GenBank/DDBJ databases">
        <authorList>
            <person name="Corre E."/>
            <person name="Pelletier E."/>
            <person name="Niang G."/>
            <person name="Scheremetjew M."/>
            <person name="Finn R."/>
            <person name="Kale V."/>
            <person name="Holt S."/>
            <person name="Cochrane G."/>
            <person name="Meng A."/>
            <person name="Brown T."/>
            <person name="Cohen L."/>
        </authorList>
    </citation>
    <scope>NUCLEOTIDE SEQUENCE</scope>
    <source>
        <strain evidence="2">OF101</strain>
    </source>
</reference>
<evidence type="ECO:0000313" key="2">
    <source>
        <dbReference type="EMBL" id="CAD9180244.1"/>
    </source>
</evidence>
<dbReference type="AlphaFoldDB" id="A0A6T9UAK4"/>
<dbReference type="EMBL" id="HBGE01095844">
    <property type="protein sequence ID" value="CAD9180244.1"/>
    <property type="molecule type" value="Transcribed_RNA"/>
</dbReference>
<organism evidence="2">
    <name type="scientific">Alexandrium catenella</name>
    <name type="common">Red tide dinoflagellate</name>
    <name type="synonym">Gonyaulax catenella</name>
    <dbReference type="NCBI Taxonomy" id="2925"/>
    <lineage>
        <taxon>Eukaryota</taxon>
        <taxon>Sar</taxon>
        <taxon>Alveolata</taxon>
        <taxon>Dinophyceae</taxon>
        <taxon>Gonyaulacales</taxon>
        <taxon>Pyrocystaceae</taxon>
        <taxon>Alexandrium</taxon>
    </lineage>
</organism>
<protein>
    <recommendedName>
        <fullName evidence="3">Methyltransferase FkbM domain-containing protein</fullName>
    </recommendedName>
</protein>
<sequence length="231" mass="25869">MHLYRRVLQRAGLSPDTLRLAFVEPMASKSGTFWRHVGQLPVNASQVALMTAVIDETCPPFKRVFRLNPDAALQFDFDIQMISGWVSANRDHFMETVRTWLDSNAPVSCLNQTGDCRDNLRRLFHMRNASHYVEDVLMRCLTLEGLVREVGAEVEDLAMLVSDAEGTDARIILSLVGNEDFRPGFIMWEKNSKGDGQLVEELRKKGYQVGIKAGLDGSREVDAGNLVAVLS</sequence>
<evidence type="ECO:0008006" key="3">
    <source>
        <dbReference type="Google" id="ProtNLM"/>
    </source>
</evidence>
<gene>
    <name evidence="1" type="ORF">ACAT0790_LOCUS57015</name>
    <name evidence="2" type="ORF">ACAT0790_LOCUS57016</name>
</gene>
<proteinExistence type="predicted"/>
<accession>A0A6T9UAK4</accession>